<protein>
    <recommendedName>
        <fullName evidence="5">Transcriptional regulator</fullName>
    </recommendedName>
</protein>
<evidence type="ECO:0000313" key="3">
    <source>
        <dbReference type="EMBL" id="MCM2518291.1"/>
    </source>
</evidence>
<evidence type="ECO:0000256" key="2">
    <source>
        <dbReference type="SAM" id="Phobius"/>
    </source>
</evidence>
<feature type="compositionally biased region" description="Basic and acidic residues" evidence="1">
    <location>
        <begin position="175"/>
        <end position="190"/>
    </location>
</feature>
<feature type="compositionally biased region" description="Low complexity" evidence="1">
    <location>
        <begin position="158"/>
        <end position="174"/>
    </location>
</feature>
<name>A0ABT0W6L2_STRGI</name>
<feature type="region of interest" description="Disordered" evidence="1">
    <location>
        <begin position="158"/>
        <end position="207"/>
    </location>
</feature>
<evidence type="ECO:0000256" key="1">
    <source>
        <dbReference type="SAM" id="MobiDB-lite"/>
    </source>
</evidence>
<evidence type="ECO:0000313" key="4">
    <source>
        <dbReference type="Proteomes" id="UP001523263"/>
    </source>
</evidence>
<accession>A0ABT0W6L2</accession>
<comment type="caution">
    <text evidence="3">The sequence shown here is derived from an EMBL/GenBank/DDBJ whole genome shotgun (WGS) entry which is preliminary data.</text>
</comment>
<dbReference type="RefSeq" id="WP_251100479.1">
    <property type="nucleotide sequence ID" value="NZ_JAMQBH010000052.1"/>
</dbReference>
<feature type="transmembrane region" description="Helical" evidence="2">
    <location>
        <begin position="133"/>
        <end position="153"/>
    </location>
</feature>
<feature type="compositionally biased region" description="Polar residues" evidence="1">
    <location>
        <begin position="193"/>
        <end position="207"/>
    </location>
</feature>
<keyword evidence="2" id="KW-0472">Membrane</keyword>
<evidence type="ECO:0008006" key="5">
    <source>
        <dbReference type="Google" id="ProtNLM"/>
    </source>
</evidence>
<reference evidence="3 4" key="1">
    <citation type="submission" date="2022-06" db="EMBL/GenBank/DDBJ databases">
        <title>Whole genome sequence of Streptomyces griseoincarnatus RB7AG.</title>
        <authorList>
            <person name="Ray L."/>
            <person name="Behera S."/>
            <person name="Panda A.N."/>
        </authorList>
    </citation>
    <scope>NUCLEOTIDE SEQUENCE [LARGE SCALE GENOMIC DNA]</scope>
    <source>
        <strain evidence="3 4">RB7AG</strain>
    </source>
</reference>
<sequence>MNDDGAAAQCACQRALEHLRDELHRLAQQAGLGIGDLAAEVHEPAARVRRWFREPDGSADLVTALVEVCVQHMQSRGHWPAPHLGDPQWWRDQLNAVNIHVLFGVCTAEQTTVSVRTRLLVWTVQPIARHVPVFTSVLAVVLFAYVLVITTTVSDPAVRRSPSAAASTEASEQAAETRRDAPAVGRDERMPLATSSASPQQPGSDNTAPSCSAFVVTQGDYAAVVVVCPGQGVILVCPITDLGAPARGPHWETQVLEKCSVRS</sequence>
<keyword evidence="2" id="KW-1133">Transmembrane helix</keyword>
<keyword evidence="4" id="KW-1185">Reference proteome</keyword>
<dbReference type="Proteomes" id="UP001523263">
    <property type="component" value="Unassembled WGS sequence"/>
</dbReference>
<organism evidence="3 4">
    <name type="scientific">Streptomyces griseoincarnatus</name>
    <dbReference type="NCBI Taxonomy" id="29305"/>
    <lineage>
        <taxon>Bacteria</taxon>
        <taxon>Bacillati</taxon>
        <taxon>Actinomycetota</taxon>
        <taxon>Actinomycetes</taxon>
        <taxon>Kitasatosporales</taxon>
        <taxon>Streptomycetaceae</taxon>
        <taxon>Streptomyces</taxon>
        <taxon>Streptomyces griseoincarnatus group</taxon>
    </lineage>
</organism>
<dbReference type="EMBL" id="JAMQBH010000052">
    <property type="protein sequence ID" value="MCM2518291.1"/>
    <property type="molecule type" value="Genomic_DNA"/>
</dbReference>
<keyword evidence="2" id="KW-0812">Transmembrane</keyword>
<proteinExistence type="predicted"/>
<gene>
    <name evidence="3" type="ORF">NC658_34565</name>
</gene>